<keyword evidence="1" id="KW-1133">Transmembrane helix</keyword>
<dbReference type="PANTHER" id="PTHR20992:SF9">
    <property type="entry name" value="AT15442P-RELATED"/>
    <property type="match status" value="1"/>
</dbReference>
<organism evidence="2 3">
    <name type="scientific">Candidatus Obscuribacter phosphatis</name>
    <dbReference type="NCBI Taxonomy" id="1906157"/>
    <lineage>
        <taxon>Bacteria</taxon>
        <taxon>Bacillati</taxon>
        <taxon>Candidatus Melainabacteria</taxon>
        <taxon>Candidatus Obscuribacterales</taxon>
        <taxon>Candidatus Obscuribacteraceae</taxon>
        <taxon>Candidatus Obscuribacter</taxon>
    </lineage>
</organism>
<feature type="transmembrane region" description="Helical" evidence="1">
    <location>
        <begin position="38"/>
        <end position="55"/>
    </location>
</feature>
<gene>
    <name evidence="2" type="ORF">J0M35_14455</name>
</gene>
<evidence type="ECO:0000313" key="2">
    <source>
        <dbReference type="EMBL" id="MBN8661563.1"/>
    </source>
</evidence>
<dbReference type="InterPro" id="IPR005240">
    <property type="entry name" value="DUF389"/>
</dbReference>
<keyword evidence="1" id="KW-0812">Transmembrane</keyword>
<evidence type="ECO:0000313" key="3">
    <source>
        <dbReference type="Proteomes" id="UP000664277"/>
    </source>
</evidence>
<accession>A0A8J7PJI5</accession>
<keyword evidence="1" id="KW-0472">Membrane</keyword>
<proteinExistence type="predicted"/>
<sequence length="121" mass="13188">MSESEREQNNQAKAAEKALEISEDLVIRLAENGIFSKDFTALLAAATVIACLGLFQNSPAVIIGAMIVAPLMRPLSALLQIMPGKIEMSFEMCFSELDSWLCSLKFSYQCFPKLAVGILAI</sequence>
<dbReference type="EMBL" id="JAFLCK010000021">
    <property type="protein sequence ID" value="MBN8661563.1"/>
    <property type="molecule type" value="Genomic_DNA"/>
</dbReference>
<comment type="caution">
    <text evidence="2">The sequence shown here is derived from an EMBL/GenBank/DDBJ whole genome shotgun (WGS) entry which is preliminary data.</text>
</comment>
<reference evidence="2" key="1">
    <citation type="submission" date="2021-02" db="EMBL/GenBank/DDBJ databases">
        <title>Genome-Resolved Metagenomics of a Microbial Community Performing Photosynthetic Biological Nutrient Removal.</title>
        <authorList>
            <person name="Mcdaniel E.A."/>
        </authorList>
    </citation>
    <scope>NUCLEOTIDE SEQUENCE</scope>
    <source>
        <strain evidence="2">UWPOB_OBS1</strain>
    </source>
</reference>
<name>A0A8J7PJI5_9BACT</name>
<protein>
    <submittedName>
        <fullName evidence="2">Uncharacterized protein</fullName>
    </submittedName>
</protein>
<dbReference type="Proteomes" id="UP000664277">
    <property type="component" value="Unassembled WGS sequence"/>
</dbReference>
<evidence type="ECO:0000256" key="1">
    <source>
        <dbReference type="SAM" id="Phobius"/>
    </source>
</evidence>
<dbReference type="PANTHER" id="PTHR20992">
    <property type="entry name" value="AT15442P-RELATED"/>
    <property type="match status" value="1"/>
</dbReference>
<dbReference type="AlphaFoldDB" id="A0A8J7PJI5"/>